<dbReference type="NCBIfam" id="NF006617">
    <property type="entry name" value="PRK09184.1"/>
    <property type="match status" value="1"/>
</dbReference>
<reference evidence="1 2" key="1">
    <citation type="submission" date="2018-06" db="EMBL/GenBank/DDBJ databases">
        <authorList>
            <consortium name="Pathogen Informatics"/>
            <person name="Doyle S."/>
        </authorList>
    </citation>
    <scope>NUCLEOTIDE SEQUENCE [LARGE SCALE GENOMIC DNA]</scope>
    <source>
        <strain evidence="1 2">NCTC13067</strain>
    </source>
</reference>
<dbReference type="OMA" id="DTRNHFS"/>
<evidence type="ECO:0000313" key="2">
    <source>
        <dbReference type="Proteomes" id="UP000255469"/>
    </source>
</evidence>
<dbReference type="EMBL" id="UGTM01000002">
    <property type="protein sequence ID" value="SUB94194.1"/>
    <property type="molecule type" value="Genomic_DNA"/>
</dbReference>
<protein>
    <submittedName>
        <fullName evidence="1">Acyl carrier protein</fullName>
    </submittedName>
</protein>
<accession>A0A379ECS7</accession>
<organism evidence="1 2">
    <name type="scientific">Prevotella denticola</name>
    <dbReference type="NCBI Taxonomy" id="28129"/>
    <lineage>
        <taxon>Bacteria</taxon>
        <taxon>Pseudomonadati</taxon>
        <taxon>Bacteroidota</taxon>
        <taxon>Bacteroidia</taxon>
        <taxon>Bacteroidales</taxon>
        <taxon>Prevotellaceae</taxon>
        <taxon>Prevotella</taxon>
    </lineage>
</organism>
<dbReference type="RefSeq" id="WP_004353697.1">
    <property type="nucleotide sequence ID" value="NZ_CP032057.1"/>
</dbReference>
<evidence type="ECO:0000313" key="1">
    <source>
        <dbReference type="EMBL" id="SUB94194.1"/>
    </source>
</evidence>
<dbReference type="PROSITE" id="PS50075">
    <property type="entry name" value="CARRIER"/>
    <property type="match status" value="1"/>
</dbReference>
<dbReference type="Proteomes" id="UP000255469">
    <property type="component" value="Unassembled WGS sequence"/>
</dbReference>
<dbReference type="InterPro" id="IPR006162">
    <property type="entry name" value="Ppantetheine_attach_site"/>
</dbReference>
<dbReference type="InterPro" id="IPR036736">
    <property type="entry name" value="ACP-like_sf"/>
</dbReference>
<proteinExistence type="predicted"/>
<dbReference type="AlphaFoldDB" id="A0A379ECS7"/>
<dbReference type="SUPFAM" id="SSF47336">
    <property type="entry name" value="ACP-like"/>
    <property type="match status" value="1"/>
</dbReference>
<gene>
    <name evidence="1" type="primary">acpP_3</name>
    <name evidence="1" type="ORF">NCTC13067_02056</name>
</gene>
<dbReference type="PROSITE" id="PS00012">
    <property type="entry name" value="PHOSPHOPANTETHEINE"/>
    <property type="match status" value="1"/>
</dbReference>
<sequence length="85" mass="9507">MDELIRELKDEIIEALNLEEMTADDIDENEPLFGEGLGLDSIDALELIVLLEKKYGIKLADPAEGKKIFTNVAAIADYVSKNRKK</sequence>
<dbReference type="Pfam" id="PF00550">
    <property type="entry name" value="PP-binding"/>
    <property type="match status" value="1"/>
</dbReference>
<dbReference type="Gene3D" id="1.10.1200.10">
    <property type="entry name" value="ACP-like"/>
    <property type="match status" value="1"/>
</dbReference>
<name>A0A379ECS7_9BACT</name>
<dbReference type="InterPro" id="IPR009081">
    <property type="entry name" value="PP-bd_ACP"/>
</dbReference>